<dbReference type="Proteomes" id="UP000308730">
    <property type="component" value="Unassembled WGS sequence"/>
</dbReference>
<evidence type="ECO:0000259" key="2">
    <source>
        <dbReference type="Pfam" id="PF01521"/>
    </source>
</evidence>
<dbReference type="PANTHER" id="PTHR43011">
    <property type="entry name" value="IRON-SULFUR CLUSTER ASSEMBLY 2 HOMOLOG, MITOCHONDRIAL"/>
    <property type="match status" value="1"/>
</dbReference>
<evidence type="ECO:0000313" key="4">
    <source>
        <dbReference type="Proteomes" id="UP000308730"/>
    </source>
</evidence>
<dbReference type="GO" id="GO:0005506">
    <property type="term" value="F:iron ion binding"/>
    <property type="evidence" value="ECO:0007669"/>
    <property type="project" value="TreeGrafter"/>
</dbReference>
<dbReference type="Gene3D" id="2.60.300.12">
    <property type="entry name" value="HesB-like domain"/>
    <property type="match status" value="1"/>
</dbReference>
<dbReference type="InterPro" id="IPR000361">
    <property type="entry name" value="ATAP_core_dom"/>
</dbReference>
<dbReference type="GO" id="GO:0005739">
    <property type="term" value="C:mitochondrion"/>
    <property type="evidence" value="ECO:0007669"/>
    <property type="project" value="TreeGrafter"/>
</dbReference>
<evidence type="ECO:0000256" key="1">
    <source>
        <dbReference type="ARBA" id="ARBA00006718"/>
    </source>
</evidence>
<dbReference type="OrthoDB" id="1938621at2759"/>
<dbReference type="NCBIfam" id="TIGR00049">
    <property type="entry name" value="iron-sulfur cluster assembly accessory protein"/>
    <property type="match status" value="1"/>
</dbReference>
<evidence type="ECO:0000313" key="3">
    <source>
        <dbReference type="EMBL" id="THH18301.1"/>
    </source>
</evidence>
<dbReference type="Pfam" id="PF01521">
    <property type="entry name" value="Fe-S_biosyn"/>
    <property type="match status" value="1"/>
</dbReference>
<dbReference type="FunFam" id="2.60.300.12:FF:000010">
    <property type="entry name" value="Unplaced genomic scaffold supercont1.5, whole genome shotgun sequence"/>
    <property type="match status" value="1"/>
</dbReference>
<sequence>MRAYKTAKVESEPTILAATPSPDLKDEIDLVPVEHATLRLTRRAAEQLHTIAERQQNPEVGLRVRVDSGGCHGYQYAIELSDGRQPDDYVFSHTELRPSNVYIDAVSLALMKGSLIDFATELIGSSFRVDENPQAKGSGCGCGVSWELKDDVVL</sequence>
<comment type="similarity">
    <text evidence="1">Belongs to the HesB/IscA family.</text>
</comment>
<keyword evidence="4" id="KW-1185">Reference proteome</keyword>
<proteinExistence type="inferred from homology"/>
<dbReference type="GO" id="GO:0016226">
    <property type="term" value="P:iron-sulfur cluster assembly"/>
    <property type="evidence" value="ECO:0007669"/>
    <property type="project" value="InterPro"/>
</dbReference>
<dbReference type="PANTHER" id="PTHR43011:SF1">
    <property type="entry name" value="IRON-SULFUR CLUSTER ASSEMBLY 2 HOMOLOG, MITOCHONDRIAL"/>
    <property type="match status" value="1"/>
</dbReference>
<dbReference type="EMBL" id="SGPM01000600">
    <property type="protein sequence ID" value="THH18301.1"/>
    <property type="molecule type" value="Genomic_DNA"/>
</dbReference>
<protein>
    <recommendedName>
        <fullName evidence="2">Core domain-containing protein</fullName>
    </recommendedName>
</protein>
<comment type="caution">
    <text evidence="3">The sequence shown here is derived from an EMBL/GenBank/DDBJ whole genome shotgun (WGS) entry which is preliminary data.</text>
</comment>
<dbReference type="InterPro" id="IPR035903">
    <property type="entry name" value="HesB-like_dom_sf"/>
</dbReference>
<accession>A0A4S4M285</accession>
<name>A0A4S4M285_9APHY</name>
<dbReference type="SUPFAM" id="SSF89360">
    <property type="entry name" value="HesB-like domain"/>
    <property type="match status" value="1"/>
</dbReference>
<feature type="domain" description="Core" evidence="2">
    <location>
        <begin position="38"/>
        <end position="142"/>
    </location>
</feature>
<gene>
    <name evidence="3" type="ORF">EUX98_g8986</name>
</gene>
<dbReference type="InterPro" id="IPR016092">
    <property type="entry name" value="ATAP"/>
</dbReference>
<reference evidence="3 4" key="1">
    <citation type="submission" date="2019-02" db="EMBL/GenBank/DDBJ databases">
        <title>Genome sequencing of the rare red list fungi Antrodiella citrinella (Flaviporus citrinellus).</title>
        <authorList>
            <person name="Buettner E."/>
            <person name="Kellner H."/>
        </authorList>
    </citation>
    <scope>NUCLEOTIDE SEQUENCE [LARGE SCALE GENOMIC DNA]</scope>
    <source>
        <strain evidence="3 4">DSM 108506</strain>
    </source>
</reference>
<dbReference type="GO" id="GO:0051539">
    <property type="term" value="F:4 iron, 4 sulfur cluster binding"/>
    <property type="evidence" value="ECO:0007669"/>
    <property type="project" value="TreeGrafter"/>
</dbReference>
<dbReference type="GO" id="GO:0051537">
    <property type="term" value="F:2 iron, 2 sulfur cluster binding"/>
    <property type="evidence" value="ECO:0007669"/>
    <property type="project" value="TreeGrafter"/>
</dbReference>
<dbReference type="AlphaFoldDB" id="A0A4S4M285"/>
<organism evidence="3 4">
    <name type="scientific">Antrodiella citrinella</name>
    <dbReference type="NCBI Taxonomy" id="2447956"/>
    <lineage>
        <taxon>Eukaryota</taxon>
        <taxon>Fungi</taxon>
        <taxon>Dikarya</taxon>
        <taxon>Basidiomycota</taxon>
        <taxon>Agaricomycotina</taxon>
        <taxon>Agaricomycetes</taxon>
        <taxon>Polyporales</taxon>
        <taxon>Steccherinaceae</taxon>
        <taxon>Antrodiella</taxon>
    </lineage>
</organism>